<evidence type="ECO:0000313" key="4">
    <source>
        <dbReference type="Proteomes" id="UP000237144"/>
    </source>
</evidence>
<keyword evidence="2" id="KW-0472">Membrane</keyword>
<sequence>MDRVIGDPLPYPVTTFHSSRSANPSHRIPSDWKSALYGSLGISSSSPATHRHDHRHHDEGGSLHVRFGSRPLTARSRATRLAVWMLAATAAVSVLLNVRLLALGAAGGAVGILRPRRFALVDSQIPESVLSTIEPSNQPLKHMVMVPGHAIWSGCDASLAARDRDWILEPMQKGGQVRTYLKHIVKGVEIAVRDPQALLVFSGGQTRSHADATEGMSYARLAKVGNLYTQFMDEDERKRRAKNPEDEFERVTTEDFALDSMENLLFSIARFKEFSGHYPERITVIGYGMKRARYQDVHRMAIRWPEDKFDYIGIDNEGDTSPDYEGERKYGLEPYRHDRYGCHGKLLAKRRKRNPFRRFHGYHSSAPELKELFEYCPLDNKLFDGPLPWDNQH</sequence>
<keyword evidence="4" id="KW-1185">Reference proteome</keyword>
<evidence type="ECO:0008006" key="5">
    <source>
        <dbReference type="Google" id="ProtNLM"/>
    </source>
</evidence>
<name>A0A2S5B6I0_9BASI</name>
<dbReference type="GO" id="GO:0005737">
    <property type="term" value="C:cytoplasm"/>
    <property type="evidence" value="ECO:0007669"/>
    <property type="project" value="TreeGrafter"/>
</dbReference>
<keyword evidence="2" id="KW-1133">Transmembrane helix</keyword>
<feature type="transmembrane region" description="Helical" evidence="2">
    <location>
        <begin position="81"/>
        <end position="113"/>
    </location>
</feature>
<organism evidence="3 4">
    <name type="scientific">Rhodotorula taiwanensis</name>
    <dbReference type="NCBI Taxonomy" id="741276"/>
    <lineage>
        <taxon>Eukaryota</taxon>
        <taxon>Fungi</taxon>
        <taxon>Dikarya</taxon>
        <taxon>Basidiomycota</taxon>
        <taxon>Pucciniomycotina</taxon>
        <taxon>Microbotryomycetes</taxon>
        <taxon>Sporidiobolales</taxon>
        <taxon>Sporidiobolaceae</taxon>
        <taxon>Rhodotorula</taxon>
    </lineage>
</organism>
<protein>
    <recommendedName>
        <fullName evidence="5">DUF218 domain-containing protein</fullName>
    </recommendedName>
</protein>
<proteinExistence type="predicted"/>
<dbReference type="EMBL" id="PJQD01000050">
    <property type="protein sequence ID" value="POY72356.1"/>
    <property type="molecule type" value="Genomic_DNA"/>
</dbReference>
<dbReference type="STRING" id="741276.A0A2S5B6I0"/>
<evidence type="ECO:0000256" key="1">
    <source>
        <dbReference type="SAM" id="MobiDB-lite"/>
    </source>
</evidence>
<dbReference type="PANTHER" id="PTHR28110:SF1">
    <property type="entry name" value="TRANSMEMBRANE PROTEIN"/>
    <property type="match status" value="1"/>
</dbReference>
<evidence type="ECO:0000313" key="3">
    <source>
        <dbReference type="EMBL" id="POY72356.1"/>
    </source>
</evidence>
<dbReference type="AlphaFoldDB" id="A0A2S5B6I0"/>
<accession>A0A2S5B6I0</accession>
<dbReference type="OrthoDB" id="4347at2759"/>
<dbReference type="PANTHER" id="PTHR28110">
    <property type="entry name" value="TRANSMEMBRANE PROTEIN"/>
    <property type="match status" value="1"/>
</dbReference>
<dbReference type="InterPro" id="IPR055323">
    <property type="entry name" value="C57A10.07/YOR238W"/>
</dbReference>
<dbReference type="Proteomes" id="UP000237144">
    <property type="component" value="Unassembled WGS sequence"/>
</dbReference>
<evidence type="ECO:0000256" key="2">
    <source>
        <dbReference type="SAM" id="Phobius"/>
    </source>
</evidence>
<feature type="region of interest" description="Disordered" evidence="1">
    <location>
        <begin position="44"/>
        <end position="64"/>
    </location>
</feature>
<reference evidence="3 4" key="1">
    <citation type="journal article" date="2018" name="Front. Microbiol.">
        <title>Prospects for Fungal Bioremediation of Acidic Radioactive Waste Sites: Characterization and Genome Sequence of Rhodotorula taiwanensis MD1149.</title>
        <authorList>
            <person name="Tkavc R."/>
            <person name="Matrosova V.Y."/>
            <person name="Grichenko O.E."/>
            <person name="Gostincar C."/>
            <person name="Volpe R.P."/>
            <person name="Klimenkova P."/>
            <person name="Gaidamakova E.K."/>
            <person name="Zhou C.E."/>
            <person name="Stewart B.J."/>
            <person name="Lyman M.G."/>
            <person name="Malfatti S.A."/>
            <person name="Rubinfeld B."/>
            <person name="Courtot M."/>
            <person name="Singh J."/>
            <person name="Dalgard C.L."/>
            <person name="Hamilton T."/>
            <person name="Frey K.G."/>
            <person name="Gunde-Cimerman N."/>
            <person name="Dugan L."/>
            <person name="Daly M.J."/>
        </authorList>
    </citation>
    <scope>NUCLEOTIDE SEQUENCE [LARGE SCALE GENOMIC DNA]</scope>
    <source>
        <strain evidence="3 4">MD1149</strain>
    </source>
</reference>
<gene>
    <name evidence="3" type="ORF">BMF94_4658</name>
</gene>
<keyword evidence="2" id="KW-0812">Transmembrane</keyword>
<comment type="caution">
    <text evidence="3">The sequence shown here is derived from an EMBL/GenBank/DDBJ whole genome shotgun (WGS) entry which is preliminary data.</text>
</comment>